<dbReference type="PANTHER" id="PTHR38340:SF1">
    <property type="entry name" value="S-LAYER PROTEIN"/>
    <property type="match status" value="1"/>
</dbReference>
<keyword evidence="5" id="KW-1185">Reference proteome</keyword>
<feature type="compositionally biased region" description="Basic and acidic residues" evidence="3">
    <location>
        <begin position="353"/>
        <end position="368"/>
    </location>
</feature>
<dbReference type="Proteomes" id="UP000464495">
    <property type="component" value="Chromosome"/>
</dbReference>
<evidence type="ECO:0000256" key="2">
    <source>
        <dbReference type="ARBA" id="ARBA00022525"/>
    </source>
</evidence>
<dbReference type="KEGG" id="amaq:GO499_13445"/>
<dbReference type="InterPro" id="IPR050557">
    <property type="entry name" value="RTX_toxin/Mannuronan_C5-epim"/>
</dbReference>
<sequence length="491" mass="49346">MAVILTTNTTIGINVSASGDTYITREGFYVAADTDAFDFVDFDNLEYFIEGDVFAGDDGIVASTGANNNDISIGFGASVQAGGDGIQFFGNTVSDSGHDFVNNGSIVGLSGEGVDVRASFSSLINYGSITGFGFGVFYSGTGNSVRNHGTVSSASTGIGLSGSNGEIRNFGGVIAESNGLDVSGGDYIIHNAGNISVGSIGIDAGSGSGNILNAGNILASIGVRMSAPTDSIEQNGRLTNSGEIHADSTGIDIVSVDSVDVFRVVNSGLVSVAAPDGDALSGGGSVEILVNTGTLIGDVTLNGGDDVYFGTNGRVIGVVDGGAGDDILRGGDEDNDLDGGTGDDMLRGGGGDDELRGSAGHDELRGDAGDDLVSGGGGHDLMFGGLGDDDLKGFGGDDTLNGGQGDDLLSGGSGADVFQFYRNAGEDRIWDFQNGTDKIDMTAFSVFFSDINAAMTSRWGNAIIDLDALGGSGTIIVNGAAGALDASDFIL</sequence>
<evidence type="ECO:0008006" key="6">
    <source>
        <dbReference type="Google" id="ProtNLM"/>
    </source>
</evidence>
<keyword evidence="2" id="KW-0964">Secreted</keyword>
<accession>A0A6P1SZJ9</accession>
<feature type="region of interest" description="Disordered" evidence="3">
    <location>
        <begin position="327"/>
        <end position="368"/>
    </location>
</feature>
<comment type="subcellular location">
    <subcellularLocation>
        <location evidence="1">Secreted</location>
    </subcellularLocation>
</comment>
<dbReference type="GO" id="GO:0005509">
    <property type="term" value="F:calcium ion binding"/>
    <property type="evidence" value="ECO:0007669"/>
    <property type="project" value="InterPro"/>
</dbReference>
<dbReference type="SUPFAM" id="SSF51120">
    <property type="entry name" value="beta-Roll"/>
    <property type="match status" value="2"/>
</dbReference>
<proteinExistence type="predicted"/>
<dbReference type="InterPro" id="IPR001343">
    <property type="entry name" value="Hemolysn_Ca-bd"/>
</dbReference>
<dbReference type="InterPro" id="IPR018511">
    <property type="entry name" value="Hemolysin-typ_Ca-bd_CS"/>
</dbReference>
<reference evidence="4 5" key="1">
    <citation type="submission" date="2019-12" db="EMBL/GenBank/DDBJ databases">
        <title>Complete genome sequence of Algicella marina strain 9Alg 56(T) isolated from the red alga Tichocarpus crinitus.</title>
        <authorList>
            <person name="Kim S.-G."/>
            <person name="Nedashkovskaya O.I."/>
        </authorList>
    </citation>
    <scope>NUCLEOTIDE SEQUENCE [LARGE SCALE GENOMIC DNA]</scope>
    <source>
        <strain evidence="4 5">9Alg 56</strain>
    </source>
</reference>
<organism evidence="4 5">
    <name type="scientific">Algicella marina</name>
    <dbReference type="NCBI Taxonomy" id="2683284"/>
    <lineage>
        <taxon>Bacteria</taxon>
        <taxon>Pseudomonadati</taxon>
        <taxon>Pseudomonadota</taxon>
        <taxon>Alphaproteobacteria</taxon>
        <taxon>Rhodobacterales</taxon>
        <taxon>Paracoccaceae</taxon>
        <taxon>Algicella</taxon>
    </lineage>
</organism>
<gene>
    <name evidence="4" type="ORF">GO499_13445</name>
</gene>
<name>A0A6P1SZJ9_9RHOB</name>
<evidence type="ECO:0000256" key="3">
    <source>
        <dbReference type="SAM" id="MobiDB-lite"/>
    </source>
</evidence>
<dbReference type="RefSeq" id="WP_161862657.1">
    <property type="nucleotide sequence ID" value="NZ_CP046620.1"/>
</dbReference>
<protein>
    <recommendedName>
        <fullName evidence="6">Calcium-binding protein</fullName>
    </recommendedName>
</protein>
<dbReference type="PROSITE" id="PS00330">
    <property type="entry name" value="HEMOLYSIN_CALCIUM"/>
    <property type="match status" value="2"/>
</dbReference>
<dbReference type="GO" id="GO:0005576">
    <property type="term" value="C:extracellular region"/>
    <property type="evidence" value="ECO:0007669"/>
    <property type="project" value="UniProtKB-SubCell"/>
</dbReference>
<dbReference type="EMBL" id="CP046620">
    <property type="protein sequence ID" value="QHQ36104.1"/>
    <property type="molecule type" value="Genomic_DNA"/>
</dbReference>
<dbReference type="AlphaFoldDB" id="A0A6P1SZJ9"/>
<evidence type="ECO:0000313" key="5">
    <source>
        <dbReference type="Proteomes" id="UP000464495"/>
    </source>
</evidence>
<dbReference type="PRINTS" id="PR00313">
    <property type="entry name" value="CABNDNGRPT"/>
</dbReference>
<dbReference type="Gene3D" id="2.150.10.10">
    <property type="entry name" value="Serralysin-like metalloprotease, C-terminal"/>
    <property type="match status" value="2"/>
</dbReference>
<dbReference type="InterPro" id="IPR011049">
    <property type="entry name" value="Serralysin-like_metalloprot_C"/>
</dbReference>
<dbReference type="PANTHER" id="PTHR38340">
    <property type="entry name" value="S-LAYER PROTEIN"/>
    <property type="match status" value="1"/>
</dbReference>
<evidence type="ECO:0000313" key="4">
    <source>
        <dbReference type="EMBL" id="QHQ36104.1"/>
    </source>
</evidence>
<evidence type="ECO:0000256" key="1">
    <source>
        <dbReference type="ARBA" id="ARBA00004613"/>
    </source>
</evidence>
<dbReference type="Pfam" id="PF00353">
    <property type="entry name" value="HemolysinCabind"/>
    <property type="match status" value="2"/>
</dbReference>